<sequence length="63" mass="7375">METIGSLIASETSRERLGGESQKLRGPWNDQERENHLEFLLDLRYDFCTLEYTRNTVVGEEQL</sequence>
<evidence type="ECO:0000256" key="1">
    <source>
        <dbReference type="SAM" id="MobiDB-lite"/>
    </source>
</evidence>
<proteinExistence type="predicted"/>
<dbReference type="EnsemblPlants" id="KQK92369">
    <property type="protein sequence ID" value="KQK92369"/>
    <property type="gene ID" value="SETIT_039202mg"/>
</dbReference>
<dbReference type="AlphaFoldDB" id="K4AJX9"/>
<feature type="region of interest" description="Disordered" evidence="1">
    <location>
        <begin position="1"/>
        <end position="28"/>
    </location>
</feature>
<dbReference type="InParanoid" id="K4AJX9"/>
<organism evidence="2 3">
    <name type="scientific">Setaria italica</name>
    <name type="common">Foxtail millet</name>
    <name type="synonym">Panicum italicum</name>
    <dbReference type="NCBI Taxonomy" id="4555"/>
    <lineage>
        <taxon>Eukaryota</taxon>
        <taxon>Viridiplantae</taxon>
        <taxon>Streptophyta</taxon>
        <taxon>Embryophyta</taxon>
        <taxon>Tracheophyta</taxon>
        <taxon>Spermatophyta</taxon>
        <taxon>Magnoliopsida</taxon>
        <taxon>Liliopsida</taxon>
        <taxon>Poales</taxon>
        <taxon>Poaceae</taxon>
        <taxon>PACMAD clade</taxon>
        <taxon>Panicoideae</taxon>
        <taxon>Panicodae</taxon>
        <taxon>Paniceae</taxon>
        <taxon>Cenchrinae</taxon>
        <taxon>Setaria</taxon>
    </lineage>
</organism>
<reference evidence="3" key="1">
    <citation type="journal article" date="2012" name="Nat. Biotechnol.">
        <title>Reference genome sequence of the model plant Setaria.</title>
        <authorList>
            <person name="Bennetzen J.L."/>
            <person name="Schmutz J."/>
            <person name="Wang H."/>
            <person name="Percifield R."/>
            <person name="Hawkins J."/>
            <person name="Pontaroli A.C."/>
            <person name="Estep M."/>
            <person name="Feng L."/>
            <person name="Vaughn J.N."/>
            <person name="Grimwood J."/>
            <person name="Jenkins J."/>
            <person name="Barry K."/>
            <person name="Lindquist E."/>
            <person name="Hellsten U."/>
            <person name="Deshpande S."/>
            <person name="Wang X."/>
            <person name="Wu X."/>
            <person name="Mitros T."/>
            <person name="Triplett J."/>
            <person name="Yang X."/>
            <person name="Ye C.Y."/>
            <person name="Mauro-Herrera M."/>
            <person name="Wang L."/>
            <person name="Li P."/>
            <person name="Sharma M."/>
            <person name="Sharma R."/>
            <person name="Ronald P.C."/>
            <person name="Panaud O."/>
            <person name="Kellogg E.A."/>
            <person name="Brutnell T.P."/>
            <person name="Doust A.N."/>
            <person name="Tuskan G.A."/>
            <person name="Rokhsar D."/>
            <person name="Devos K.M."/>
        </authorList>
    </citation>
    <scope>NUCLEOTIDE SEQUENCE [LARGE SCALE GENOMIC DNA]</scope>
    <source>
        <strain evidence="3">cv. Yugu1</strain>
    </source>
</reference>
<dbReference type="Gramene" id="KQK92369">
    <property type="protein sequence ID" value="KQK92369"/>
    <property type="gene ID" value="SETIT_039202mg"/>
</dbReference>
<dbReference type="EMBL" id="AGNK02006112">
    <property type="status" value="NOT_ANNOTATED_CDS"/>
    <property type="molecule type" value="Genomic_DNA"/>
</dbReference>
<evidence type="ECO:0000313" key="3">
    <source>
        <dbReference type="Proteomes" id="UP000004995"/>
    </source>
</evidence>
<protein>
    <submittedName>
        <fullName evidence="2">Uncharacterized protein</fullName>
    </submittedName>
</protein>
<reference evidence="2" key="2">
    <citation type="submission" date="2018-08" db="UniProtKB">
        <authorList>
            <consortium name="EnsemblPlants"/>
        </authorList>
    </citation>
    <scope>IDENTIFICATION</scope>
    <source>
        <strain evidence="2">Yugu1</strain>
    </source>
</reference>
<keyword evidence="3" id="KW-1185">Reference proteome</keyword>
<dbReference type="Proteomes" id="UP000004995">
    <property type="component" value="Unassembled WGS sequence"/>
</dbReference>
<evidence type="ECO:0000313" key="2">
    <source>
        <dbReference type="EnsemblPlants" id="KQK92369"/>
    </source>
</evidence>
<name>K4AJX9_SETIT</name>
<dbReference type="HOGENOM" id="CLU_2890107_0_0_1"/>
<accession>K4AJX9</accession>